<accession>A0ABU6MDV3</accession>
<dbReference type="EMBL" id="JARMAB010000008">
    <property type="protein sequence ID" value="MED1202831.1"/>
    <property type="molecule type" value="Genomic_DNA"/>
</dbReference>
<gene>
    <name evidence="1" type="ORF">P4T90_06960</name>
</gene>
<reference evidence="1 2" key="1">
    <citation type="submission" date="2023-03" db="EMBL/GenBank/DDBJ databases">
        <title>Bacillus Genome Sequencing.</title>
        <authorList>
            <person name="Dunlap C."/>
        </authorList>
    </citation>
    <scope>NUCLEOTIDE SEQUENCE [LARGE SCALE GENOMIC DNA]</scope>
    <source>
        <strain evidence="1 2">B-23453</strain>
    </source>
</reference>
<organism evidence="1 2">
    <name type="scientific">Heyndrickxia acidicola</name>
    <dbReference type="NCBI Taxonomy" id="209389"/>
    <lineage>
        <taxon>Bacteria</taxon>
        <taxon>Bacillati</taxon>
        <taxon>Bacillota</taxon>
        <taxon>Bacilli</taxon>
        <taxon>Bacillales</taxon>
        <taxon>Bacillaceae</taxon>
        <taxon>Heyndrickxia</taxon>
    </lineage>
</organism>
<dbReference type="RefSeq" id="WP_066267535.1">
    <property type="nucleotide sequence ID" value="NZ_JARMAB010000008.1"/>
</dbReference>
<evidence type="ECO:0000313" key="1">
    <source>
        <dbReference type="EMBL" id="MED1202831.1"/>
    </source>
</evidence>
<protein>
    <submittedName>
        <fullName evidence="1">Uncharacterized protein</fullName>
    </submittedName>
</protein>
<comment type="caution">
    <text evidence="1">The sequence shown here is derived from an EMBL/GenBank/DDBJ whole genome shotgun (WGS) entry which is preliminary data.</text>
</comment>
<sequence length="65" mass="7205">MLPMSMYIPNMDLIQRLIGADTRDSCGISVFGETPQKASACSGNQPSRKIRTQPISMYNPNFVLI</sequence>
<dbReference type="Proteomes" id="UP001341444">
    <property type="component" value="Unassembled WGS sequence"/>
</dbReference>
<evidence type="ECO:0000313" key="2">
    <source>
        <dbReference type="Proteomes" id="UP001341444"/>
    </source>
</evidence>
<name>A0ABU6MDV3_9BACI</name>
<proteinExistence type="predicted"/>
<keyword evidence="2" id="KW-1185">Reference proteome</keyword>